<dbReference type="PANTHER" id="PTHR43416:SF5">
    <property type="entry name" value="DIHYDROLIPOYLLYSINE-RESIDUE SUCCINYLTRANSFERASE COMPONENT OF 2-OXOGLUTARATE DEHYDROGENASE COMPLEX, MITOCHONDRIAL"/>
    <property type="match status" value="1"/>
</dbReference>
<evidence type="ECO:0000259" key="11">
    <source>
        <dbReference type="PROSITE" id="PS50968"/>
    </source>
</evidence>
<dbReference type="NCBIfam" id="TIGR01347">
    <property type="entry name" value="sucB"/>
    <property type="match status" value="1"/>
</dbReference>
<keyword evidence="5" id="KW-0816">Tricarboxylic acid cycle</keyword>
<dbReference type="GO" id="GO:0006099">
    <property type="term" value="P:tricarboxylic acid cycle"/>
    <property type="evidence" value="ECO:0007669"/>
    <property type="project" value="UniProtKB-UniRule"/>
</dbReference>
<evidence type="ECO:0000256" key="4">
    <source>
        <dbReference type="ARBA" id="ARBA00007317"/>
    </source>
</evidence>
<dbReference type="Gene3D" id="2.40.50.100">
    <property type="match status" value="1"/>
</dbReference>
<dbReference type="SUPFAM" id="SSF51230">
    <property type="entry name" value="Single hybrid motif"/>
    <property type="match status" value="1"/>
</dbReference>
<evidence type="ECO:0000313" key="12">
    <source>
        <dbReference type="EMBL" id="BET44425.1"/>
    </source>
</evidence>
<evidence type="ECO:0000256" key="8">
    <source>
        <dbReference type="ARBA" id="ARBA00023315"/>
    </source>
</evidence>
<dbReference type="GO" id="GO:0045252">
    <property type="term" value="C:oxoglutarate dehydrogenase complex"/>
    <property type="evidence" value="ECO:0007669"/>
    <property type="project" value="UniProtKB-UniRule"/>
</dbReference>
<dbReference type="EC" id="2.3.1.61" evidence="10"/>
<feature type="domain" description="Lipoyl-binding" evidence="11">
    <location>
        <begin position="3"/>
        <end position="78"/>
    </location>
</feature>
<gene>
    <name evidence="12" type="primary">odhB</name>
    <name evidence="12" type="ORF">ACHINZ_0950</name>
</gene>
<comment type="function">
    <text evidence="2">E2 component of the 2-oxoglutarate dehydrogenase (OGDH) complex which catalyzes the second step in the conversion of 2-oxoglutarate to succinyl-CoA and CO(2).</text>
</comment>
<dbReference type="InterPro" id="IPR006255">
    <property type="entry name" value="SucB"/>
</dbReference>
<comment type="catalytic activity">
    <reaction evidence="9">
        <text>N(6)-[(R)-dihydrolipoyl]-L-lysyl-[protein] + succinyl-CoA = N(6)-[(R)-S(8)-succinyldihydrolipoyl]-L-lysyl-[protein] + CoA</text>
        <dbReference type="Rhea" id="RHEA:15213"/>
        <dbReference type="Rhea" id="RHEA-COMP:10475"/>
        <dbReference type="Rhea" id="RHEA-COMP:20092"/>
        <dbReference type="ChEBI" id="CHEBI:57287"/>
        <dbReference type="ChEBI" id="CHEBI:57292"/>
        <dbReference type="ChEBI" id="CHEBI:83100"/>
        <dbReference type="ChEBI" id="CHEBI:83120"/>
        <dbReference type="EC" id="2.3.1.61"/>
    </reaction>
</comment>
<dbReference type="InterPro" id="IPR000089">
    <property type="entry name" value="Biotin_lipoyl"/>
</dbReference>
<dbReference type="CDD" id="cd06849">
    <property type="entry name" value="lipoyl_domain"/>
    <property type="match status" value="1"/>
</dbReference>
<dbReference type="NCBIfam" id="NF004309">
    <property type="entry name" value="PRK05704.1"/>
    <property type="match status" value="1"/>
</dbReference>
<dbReference type="PROSITE" id="PS00189">
    <property type="entry name" value="LIPOYL"/>
    <property type="match status" value="1"/>
</dbReference>
<evidence type="ECO:0000256" key="3">
    <source>
        <dbReference type="ARBA" id="ARBA00005145"/>
    </source>
</evidence>
<evidence type="ECO:0000256" key="10">
    <source>
        <dbReference type="NCBIfam" id="TIGR01347"/>
    </source>
</evidence>
<keyword evidence="8" id="KW-0012">Acyltransferase</keyword>
<dbReference type="EMBL" id="AP028961">
    <property type="protein sequence ID" value="BET44425.1"/>
    <property type="molecule type" value="Genomic_DNA"/>
</dbReference>
<keyword evidence="6" id="KW-0808">Transferase</keyword>
<name>A0AAT9G3X4_9ENTR</name>
<dbReference type="GO" id="GO:0004149">
    <property type="term" value="F:dihydrolipoyllysine-residue succinyltransferase activity"/>
    <property type="evidence" value="ECO:0007669"/>
    <property type="project" value="UniProtKB-UniRule"/>
</dbReference>
<dbReference type="Gene3D" id="3.30.559.10">
    <property type="entry name" value="Chloramphenicol acetyltransferase-like domain"/>
    <property type="match status" value="1"/>
</dbReference>
<dbReference type="InterPro" id="IPR011053">
    <property type="entry name" value="Single_hybrid_motif"/>
</dbReference>
<evidence type="ECO:0000256" key="5">
    <source>
        <dbReference type="ARBA" id="ARBA00022532"/>
    </source>
</evidence>
<dbReference type="InterPro" id="IPR050537">
    <property type="entry name" value="2-oxoacid_dehydrogenase"/>
</dbReference>
<evidence type="ECO:0000256" key="6">
    <source>
        <dbReference type="ARBA" id="ARBA00022679"/>
    </source>
</evidence>
<dbReference type="AlphaFoldDB" id="A0AAT9G3X4"/>
<evidence type="ECO:0000256" key="1">
    <source>
        <dbReference type="ARBA" id="ARBA00001938"/>
    </source>
</evidence>
<proteinExistence type="inferred from homology"/>
<protein>
    <recommendedName>
        <fullName evidence="10">Dihydrolipoyllysine-residue succinyltransferase</fullName>
        <ecNumber evidence="10">2.3.1.61</ecNumber>
    </recommendedName>
</protein>
<dbReference type="GO" id="GO:0005829">
    <property type="term" value="C:cytosol"/>
    <property type="evidence" value="ECO:0007669"/>
    <property type="project" value="TreeGrafter"/>
</dbReference>
<keyword evidence="7" id="KW-0450">Lipoyl</keyword>
<organism evidence="12">
    <name type="scientific">Candidatus Aschnera chinzeii</name>
    <dbReference type="NCBI Taxonomy" id="1485666"/>
    <lineage>
        <taxon>Bacteria</taxon>
        <taxon>Pseudomonadati</taxon>
        <taxon>Pseudomonadota</taxon>
        <taxon>Gammaproteobacteria</taxon>
        <taxon>Enterobacterales</taxon>
        <taxon>Enterobacteriaceae</taxon>
        <taxon>Candidatus Aschnera</taxon>
    </lineage>
</organism>
<comment type="pathway">
    <text evidence="3">Amino-acid degradation; L-lysine degradation via saccharopine pathway; glutaryl-CoA from L-lysine: step 6/6.</text>
</comment>
<dbReference type="PROSITE" id="PS50968">
    <property type="entry name" value="BIOTINYL_LIPOYL"/>
    <property type="match status" value="1"/>
</dbReference>
<dbReference type="InterPro" id="IPR003016">
    <property type="entry name" value="2-oxoA_DH_lipoyl-BS"/>
</dbReference>
<comment type="similarity">
    <text evidence="4">Belongs to the 2-oxoacid dehydrogenase family.</text>
</comment>
<evidence type="ECO:0000256" key="9">
    <source>
        <dbReference type="ARBA" id="ARBA00052761"/>
    </source>
</evidence>
<dbReference type="InterPro" id="IPR001078">
    <property type="entry name" value="2-oxoacid_DH_actylTfrase"/>
</dbReference>
<reference evidence="12" key="2">
    <citation type="submission" date="2023-10" db="EMBL/GenBank/DDBJ databases">
        <authorList>
            <person name="Koga R."/>
            <person name="Fukatsu T."/>
        </authorList>
    </citation>
    <scope>NUCLEOTIDE SEQUENCE</scope>
    <source>
        <strain evidence="12">Kw-01</strain>
    </source>
</reference>
<comment type="cofactor">
    <cofactor evidence="1">
        <name>(R)-lipoate</name>
        <dbReference type="ChEBI" id="CHEBI:83088"/>
    </cofactor>
</comment>
<dbReference type="PANTHER" id="PTHR43416">
    <property type="entry name" value="DIHYDROLIPOYLLYSINE-RESIDUE SUCCINYLTRANSFERASE COMPONENT OF 2-OXOGLUTARATE DEHYDROGENASE COMPLEX, MITOCHONDRIAL-RELATED"/>
    <property type="match status" value="1"/>
</dbReference>
<dbReference type="InterPro" id="IPR023213">
    <property type="entry name" value="CAT-like_dom_sf"/>
</dbReference>
<dbReference type="SUPFAM" id="SSF52777">
    <property type="entry name" value="CoA-dependent acyltransferases"/>
    <property type="match status" value="1"/>
</dbReference>
<accession>A0AAT9G3X4</accession>
<sequence>MSNIEIIVPDLPESVMDATVVAWHKKVGDWIERNEVLVDLETDKVVLEVPAIHSGIIEKIIEPVGSIVISKQILGIINSSNKDNNISVANKIVNDSNIVHDSKKDVNLTDIKNIHNPVELPDESISLSPALRRLIAKHDYNDLNCDDNKINNRLISYDFKKYLYKLISQKYGKNISNIEKKHSIVLNENNHLSHRSTNCIPMTRLRQRIADRLLYSKNNTAMLTTFNEVNMYPIIALRNKYGEYFEKKYSVKLGFMSFFIKAVVEALKYYPELNGMIDGDNIIYHNYYDINIAVATNRGLVTPILKNVDILSIAEIEKNIKELAYKARNDQLTIEELNSGTFTITNGGVFGSFMSTPIINPPQSAILGMHAIKDRAMVIDGKIEIVPMMYLALSYDHCLIDGRESVSFLVKIKNIIEDPNRLLLNI</sequence>
<dbReference type="Pfam" id="PF00198">
    <property type="entry name" value="2-oxoacid_dh"/>
    <property type="match status" value="1"/>
</dbReference>
<dbReference type="Pfam" id="PF00364">
    <property type="entry name" value="Biotin_lipoyl"/>
    <property type="match status" value="1"/>
</dbReference>
<evidence type="ECO:0000256" key="2">
    <source>
        <dbReference type="ARBA" id="ARBA00004052"/>
    </source>
</evidence>
<dbReference type="GO" id="GO:0006554">
    <property type="term" value="P:lysine catabolic process"/>
    <property type="evidence" value="ECO:0007669"/>
    <property type="project" value="UniProtKB-UniRule"/>
</dbReference>
<evidence type="ECO:0000256" key="7">
    <source>
        <dbReference type="ARBA" id="ARBA00022823"/>
    </source>
</evidence>
<reference evidence="12" key="1">
    <citation type="journal article" date="2023" name="Front. Microbiol.">
        <title>Genome analysis of Candidatus Aschnera chinzeii, the bacterial endosymbiont of the blood-sucking bat fly Penicillidia jenynsii (Insecta: Diptera: Nycteribiidae).</title>
        <authorList>
            <person name="Koga R."/>
            <person name="Moriyama M."/>
            <person name="Nozaki T."/>
            <person name="Fukatsu T."/>
        </authorList>
    </citation>
    <scope>NUCLEOTIDE SEQUENCE</scope>
    <source>
        <strain evidence="12">Kw-01</strain>
    </source>
</reference>